<name>A0A1D7YAQ4_9ACTN</name>
<sequence length="366" mass="39493">MTVLLWILGILALPVVLAAVWFTGAFVKELFSPSPPGPDSAAQTAERLGLLPAERQDTEHSAPLPEEWSAALAAVRGGDWRPAAELLRAIGRDWERRSTVAGLLGTAAAEEDAWLLDWEAACPGDPDAAVVRARSTVYLAWELRGSLQAENTTREQFDGFHRTLAAAREEIARAAALNPDDPTPYITEIWVALGLGYPHAEMEKLWAEITARAPYHYGAHQAALQYWCAKWRGSKELAFGFAERAAAGAPAGSLLTALPLIAHFEHDRSTDVAADGTPEMVARVDAGLADAAAAAAADPGRPGLAQLRHLLAFYLHLQDRHEAALEQFRLVDGYVDALPWSYRGDGAAAYYCRVRNETAQAVAAAS</sequence>
<reference evidence="2" key="1">
    <citation type="submission" date="2016-09" db="EMBL/GenBank/DDBJ databases">
        <title>Streptomyces puniciscabiei strain:TW1S1 Genome sequencing and assembly.</title>
        <authorList>
            <person name="Kim M.-K."/>
            <person name="Kim S.B."/>
        </authorList>
    </citation>
    <scope>NUCLEOTIDE SEQUENCE [LARGE SCALE GENOMIC DNA]</scope>
    <source>
        <strain evidence="2">TW1S1</strain>
    </source>
</reference>
<evidence type="ECO:0000313" key="1">
    <source>
        <dbReference type="EMBL" id="AOR32419.1"/>
    </source>
</evidence>
<dbReference type="EMBL" id="CP017248">
    <property type="protein sequence ID" value="AOR32419.1"/>
    <property type="molecule type" value="Genomic_DNA"/>
</dbReference>
<dbReference type="AlphaFoldDB" id="A0A1D7YAQ4"/>
<evidence type="ECO:0008006" key="3">
    <source>
        <dbReference type="Google" id="ProtNLM"/>
    </source>
</evidence>
<evidence type="ECO:0000313" key="2">
    <source>
        <dbReference type="Proteomes" id="UP000094960"/>
    </source>
</evidence>
<keyword evidence="2" id="KW-1185">Reference proteome</keyword>
<gene>
    <name evidence="1" type="ORF">BFF78_16295</name>
</gene>
<dbReference type="RefSeq" id="WP_069779033.1">
    <property type="nucleotide sequence ID" value="NZ_CP017248.1"/>
</dbReference>
<protein>
    <recommendedName>
        <fullName evidence="3">DUF4034 domain-containing protein</fullName>
    </recommendedName>
</protein>
<dbReference type="KEGG" id="spun:BFF78_16295"/>
<accession>A0A1D7YAQ4</accession>
<dbReference type="Proteomes" id="UP000094960">
    <property type="component" value="Chromosome"/>
</dbReference>
<organism evidence="1 2">
    <name type="scientific">Streptomyces fodineus</name>
    <dbReference type="NCBI Taxonomy" id="1904616"/>
    <lineage>
        <taxon>Bacteria</taxon>
        <taxon>Bacillati</taxon>
        <taxon>Actinomycetota</taxon>
        <taxon>Actinomycetes</taxon>
        <taxon>Kitasatosporales</taxon>
        <taxon>Streptomycetaceae</taxon>
        <taxon>Streptomyces</taxon>
    </lineage>
</organism>
<proteinExistence type="predicted"/>